<evidence type="ECO:0000313" key="1">
    <source>
        <dbReference type="EMBL" id="MDO1451871.1"/>
    </source>
</evidence>
<dbReference type="EMBL" id="JAUKPO010000108">
    <property type="protein sequence ID" value="MDO1451871.1"/>
    <property type="molecule type" value="Genomic_DNA"/>
</dbReference>
<name>A0ABT8RJA6_9BACT</name>
<dbReference type="RefSeq" id="WP_302042666.1">
    <property type="nucleotide sequence ID" value="NZ_JAUKPO010000108.1"/>
</dbReference>
<evidence type="ECO:0000313" key="2">
    <source>
        <dbReference type="Proteomes" id="UP001168528"/>
    </source>
</evidence>
<reference evidence="1" key="1">
    <citation type="submission" date="2023-07" db="EMBL/GenBank/DDBJ databases">
        <title>The genome sequence of Rhodocytophaga aerolata KACC 12507.</title>
        <authorList>
            <person name="Zhang X."/>
        </authorList>
    </citation>
    <scope>NUCLEOTIDE SEQUENCE</scope>
    <source>
        <strain evidence="1">KACC 12507</strain>
    </source>
</reference>
<evidence type="ECO:0008006" key="3">
    <source>
        <dbReference type="Google" id="ProtNLM"/>
    </source>
</evidence>
<sequence>MKEKLNKLKIEIDVLSGWWFKFEQGDKKFGTLPDNVGDPINDLLTAVRLLYKSFFETECRFFQGPGEDILLLKRDKNIVRGTFYSFDNARRGFNKDEGKVVFEFEDDLFHFTNQIINAYYRLNEQYNLQVDYKELVDLMKEEKKNTGI</sequence>
<comment type="caution">
    <text evidence="1">The sequence shown here is derived from an EMBL/GenBank/DDBJ whole genome shotgun (WGS) entry which is preliminary data.</text>
</comment>
<keyword evidence="2" id="KW-1185">Reference proteome</keyword>
<protein>
    <recommendedName>
        <fullName evidence="3">Immunity protein 63 domain-containing protein</fullName>
    </recommendedName>
</protein>
<dbReference type="Proteomes" id="UP001168528">
    <property type="component" value="Unassembled WGS sequence"/>
</dbReference>
<accession>A0ABT8RJA6</accession>
<proteinExistence type="predicted"/>
<organism evidence="1 2">
    <name type="scientific">Rhodocytophaga aerolata</name>
    <dbReference type="NCBI Taxonomy" id="455078"/>
    <lineage>
        <taxon>Bacteria</taxon>
        <taxon>Pseudomonadati</taxon>
        <taxon>Bacteroidota</taxon>
        <taxon>Cytophagia</taxon>
        <taxon>Cytophagales</taxon>
        <taxon>Rhodocytophagaceae</taxon>
        <taxon>Rhodocytophaga</taxon>
    </lineage>
</organism>
<gene>
    <name evidence="1" type="ORF">Q0590_36720</name>
</gene>